<dbReference type="PANTHER" id="PTHR42991:SF1">
    <property type="entry name" value="ALDEHYDE DEHYDROGENASE"/>
    <property type="match status" value="1"/>
</dbReference>
<proteinExistence type="inferred from homology"/>
<dbReference type="InterPro" id="IPR016161">
    <property type="entry name" value="Ald_DH/histidinol_DH"/>
</dbReference>
<dbReference type="Proteomes" id="UP000230790">
    <property type="component" value="Unassembled WGS sequence"/>
</dbReference>
<dbReference type="InterPro" id="IPR016163">
    <property type="entry name" value="Ald_DH_C"/>
</dbReference>
<dbReference type="Pfam" id="PF00171">
    <property type="entry name" value="Aldedh"/>
    <property type="match status" value="1"/>
</dbReference>
<reference evidence="6 7" key="1">
    <citation type="submission" date="2017-11" db="EMBL/GenBank/DDBJ databases">
        <title>Evolution of Phototrophy in the Chloroflexi Phylum Driven by Horizontal Gene Transfer.</title>
        <authorList>
            <person name="Ward L.M."/>
            <person name="Hemp J."/>
            <person name="Shih P.M."/>
            <person name="Mcglynn S.E."/>
            <person name="Fischer W."/>
        </authorList>
    </citation>
    <scope>NUCLEOTIDE SEQUENCE [LARGE SCALE GENOMIC DNA]</scope>
    <source>
        <strain evidence="6">JP3_7</strain>
    </source>
</reference>
<dbReference type="AlphaFoldDB" id="A0A2M8Q9V9"/>
<dbReference type="InterPro" id="IPR016162">
    <property type="entry name" value="Ald_DH_N"/>
</dbReference>
<dbReference type="SUPFAM" id="SSF53720">
    <property type="entry name" value="ALDH-like"/>
    <property type="match status" value="1"/>
</dbReference>
<feature type="domain" description="Aldehyde dehydrogenase" evidence="5">
    <location>
        <begin position="13"/>
        <end position="467"/>
    </location>
</feature>
<accession>A0A2M8Q9V9</accession>
<dbReference type="PANTHER" id="PTHR42991">
    <property type="entry name" value="ALDEHYDE DEHYDROGENASE"/>
    <property type="match status" value="1"/>
</dbReference>
<evidence type="ECO:0000259" key="5">
    <source>
        <dbReference type="Pfam" id="PF00171"/>
    </source>
</evidence>
<evidence type="ECO:0000256" key="4">
    <source>
        <dbReference type="RuleBase" id="RU003345"/>
    </source>
</evidence>
<dbReference type="Gene3D" id="3.40.605.10">
    <property type="entry name" value="Aldehyde Dehydrogenase, Chain A, domain 1"/>
    <property type="match status" value="1"/>
</dbReference>
<keyword evidence="2 4" id="KW-0560">Oxidoreductase</keyword>
<evidence type="ECO:0000256" key="3">
    <source>
        <dbReference type="PROSITE-ProRule" id="PRU10007"/>
    </source>
</evidence>
<comment type="similarity">
    <text evidence="1 4">Belongs to the aldehyde dehydrogenase family.</text>
</comment>
<dbReference type="InterPro" id="IPR015590">
    <property type="entry name" value="Aldehyde_DH_dom"/>
</dbReference>
<dbReference type="Gene3D" id="3.40.309.10">
    <property type="entry name" value="Aldehyde Dehydrogenase, Chain A, domain 2"/>
    <property type="match status" value="1"/>
</dbReference>
<dbReference type="CDD" id="cd07147">
    <property type="entry name" value="ALDH_F21_RNP123"/>
    <property type="match status" value="1"/>
</dbReference>
<protein>
    <submittedName>
        <fullName evidence="6">Aldehyde dehydrogenase</fullName>
    </submittedName>
</protein>
<comment type="caution">
    <text evidence="6">The sequence shown here is derived from an EMBL/GenBank/DDBJ whole genome shotgun (WGS) entry which is preliminary data.</text>
</comment>
<name>A0A2M8Q9V9_9CHLR</name>
<dbReference type="InterPro" id="IPR029510">
    <property type="entry name" value="Ald_DH_CS_GLU"/>
</dbReference>
<dbReference type="InterPro" id="IPR051020">
    <property type="entry name" value="ALDH-related_metabolic_enz"/>
</dbReference>
<evidence type="ECO:0000313" key="7">
    <source>
        <dbReference type="Proteomes" id="UP000230790"/>
    </source>
</evidence>
<sequence length="475" mass="51550">MSEPKKFLIGGQWRAGQTTFTVRFPYTGEPVAEVCSPGDDDLEAAVQSAQRGARVMRKLPAHERSAILRRLHAQMEARTEELVNALVMEGGKTKKAARGEVARAKQTVFVASEEARRIPGEVVNMDWTKDGENRIGIVRRFPLGVILCIAPFNYPLNLACHKVAPALAAGNAFILKPASATPLSALLLGEMLLEAGAPPEAVNVVTCSGAQAENLVRDERIAMFSFTGSSDVGWHLKRVCGRKRAALELGGNAAAIVHEDANVGYAAKRIAFGGFTNAGQNCISVQRVLIHRPIYNETVETLLDEINALQVGDPRLEETDVGPMITERAAMQAEAWVEEALRQGARKLLGNGRQGALLHPTVLSDVNREMKVSCQEVFAPVITLQPYDTFEEAIALANSTDYGLQGGVFTRDLGRIMQAYEEIEVGGLQVNDVSTFRVDHMPYGGVKASGMGREGVKYAIEEMTEPKLMVINLNG</sequence>
<gene>
    <name evidence="6" type="ORF">CUN48_12980</name>
</gene>
<dbReference type="FunFam" id="3.40.605.10:FF:000063">
    <property type="entry name" value="Succinate-semialdehyde dehydrogenase, mitochondrial"/>
    <property type="match status" value="1"/>
</dbReference>
<evidence type="ECO:0000256" key="1">
    <source>
        <dbReference type="ARBA" id="ARBA00009986"/>
    </source>
</evidence>
<organism evidence="6 7">
    <name type="scientific">Candidatus Thermofonsia Clade 3 bacterium</name>
    <dbReference type="NCBI Taxonomy" id="2364212"/>
    <lineage>
        <taxon>Bacteria</taxon>
        <taxon>Bacillati</taxon>
        <taxon>Chloroflexota</taxon>
        <taxon>Candidatus Thermofontia</taxon>
        <taxon>Candidatus Thermofonsia Clade 3</taxon>
    </lineage>
</organism>
<dbReference type="EMBL" id="PGTN01000127">
    <property type="protein sequence ID" value="PJF46598.1"/>
    <property type="molecule type" value="Genomic_DNA"/>
</dbReference>
<evidence type="ECO:0000256" key="2">
    <source>
        <dbReference type="ARBA" id="ARBA00023002"/>
    </source>
</evidence>
<dbReference type="PROSITE" id="PS00687">
    <property type="entry name" value="ALDEHYDE_DEHYDR_GLU"/>
    <property type="match status" value="1"/>
</dbReference>
<feature type="active site" evidence="3">
    <location>
        <position position="248"/>
    </location>
</feature>
<dbReference type="GO" id="GO:0008911">
    <property type="term" value="F:lactaldehyde dehydrogenase (NAD+) activity"/>
    <property type="evidence" value="ECO:0007669"/>
    <property type="project" value="TreeGrafter"/>
</dbReference>
<evidence type="ECO:0000313" key="6">
    <source>
        <dbReference type="EMBL" id="PJF46598.1"/>
    </source>
</evidence>